<organism evidence="2 3">
    <name type="scientific">Ganoderma sinense ZZ0214-1</name>
    <dbReference type="NCBI Taxonomy" id="1077348"/>
    <lineage>
        <taxon>Eukaryota</taxon>
        <taxon>Fungi</taxon>
        <taxon>Dikarya</taxon>
        <taxon>Basidiomycota</taxon>
        <taxon>Agaricomycotina</taxon>
        <taxon>Agaricomycetes</taxon>
        <taxon>Polyporales</taxon>
        <taxon>Polyporaceae</taxon>
        <taxon>Ganoderma</taxon>
    </lineage>
</organism>
<protein>
    <recommendedName>
        <fullName evidence="4">Glycopeptide</fullName>
    </recommendedName>
</protein>
<accession>A0A2G8SF12</accession>
<dbReference type="AlphaFoldDB" id="A0A2G8SF12"/>
<reference evidence="2 3" key="1">
    <citation type="journal article" date="2015" name="Sci. Rep.">
        <title>Chromosome-level genome map provides insights into diverse defense mechanisms in the medicinal fungus Ganoderma sinense.</title>
        <authorList>
            <person name="Zhu Y."/>
            <person name="Xu J."/>
            <person name="Sun C."/>
            <person name="Zhou S."/>
            <person name="Xu H."/>
            <person name="Nelson D.R."/>
            <person name="Qian J."/>
            <person name="Song J."/>
            <person name="Luo H."/>
            <person name="Xiang L."/>
            <person name="Li Y."/>
            <person name="Xu Z."/>
            <person name="Ji A."/>
            <person name="Wang L."/>
            <person name="Lu S."/>
            <person name="Hayward A."/>
            <person name="Sun W."/>
            <person name="Li X."/>
            <person name="Schwartz D.C."/>
            <person name="Wang Y."/>
            <person name="Chen S."/>
        </authorList>
    </citation>
    <scope>NUCLEOTIDE SEQUENCE [LARGE SCALE GENOMIC DNA]</scope>
    <source>
        <strain evidence="2 3">ZZ0214-1</strain>
    </source>
</reference>
<evidence type="ECO:0008006" key="4">
    <source>
        <dbReference type="Google" id="ProtNLM"/>
    </source>
</evidence>
<evidence type="ECO:0000313" key="2">
    <source>
        <dbReference type="EMBL" id="PIL32343.1"/>
    </source>
</evidence>
<dbReference type="EMBL" id="AYKW01000011">
    <property type="protein sequence ID" value="PIL32343.1"/>
    <property type="molecule type" value="Genomic_DNA"/>
</dbReference>
<evidence type="ECO:0000256" key="1">
    <source>
        <dbReference type="SAM" id="SignalP"/>
    </source>
</evidence>
<proteinExistence type="predicted"/>
<comment type="caution">
    <text evidence="2">The sequence shown here is derived from an EMBL/GenBank/DDBJ whole genome shotgun (WGS) entry which is preliminary data.</text>
</comment>
<sequence>MQFSLATAVVALSALVGTVVGESHTIHFDNRCGRGTPMLVQSGKVLSKGADFTANGPFKAAIAYLQTGNCGLNGDGCTIVETTLVNPTTAGSGSSTDISLIPPLAFNVKSGFYYKNGCDGSGAQCDSEQCTTAFHKPDDTQVQVGCQADNVNLVITFCG</sequence>
<dbReference type="Proteomes" id="UP000230002">
    <property type="component" value="Unassembled WGS sequence"/>
</dbReference>
<name>A0A2G8SF12_9APHY</name>
<gene>
    <name evidence="2" type="ORF">GSI_05589</name>
</gene>
<dbReference type="OrthoDB" id="3342934at2759"/>
<evidence type="ECO:0000313" key="3">
    <source>
        <dbReference type="Proteomes" id="UP000230002"/>
    </source>
</evidence>
<keyword evidence="3" id="KW-1185">Reference proteome</keyword>
<feature type="chain" id="PRO_5013815951" description="Glycopeptide" evidence="1">
    <location>
        <begin position="22"/>
        <end position="159"/>
    </location>
</feature>
<feature type="signal peptide" evidence="1">
    <location>
        <begin position="1"/>
        <end position="21"/>
    </location>
</feature>
<keyword evidence="1" id="KW-0732">Signal</keyword>